<dbReference type="Pfam" id="PF11528">
    <property type="entry name" value="DUF3224"/>
    <property type="match status" value="1"/>
</dbReference>
<dbReference type="Gene3D" id="2.40.350.10">
    <property type="entry name" value="SO1590-like"/>
    <property type="match status" value="1"/>
</dbReference>
<dbReference type="EMBL" id="CP002485">
    <property type="protein sequence ID" value="ADW71621.1"/>
    <property type="molecule type" value="Genomic_DNA"/>
</dbReference>
<dbReference type="SUPFAM" id="SSF159238">
    <property type="entry name" value="SO1590-like"/>
    <property type="match status" value="1"/>
</dbReference>
<geneLocation type="plasmid" evidence="1 2">
    <name>pACIX905</name>
</geneLocation>
<reference evidence="2" key="1">
    <citation type="submission" date="2011-01" db="EMBL/GenBank/DDBJ databases">
        <title>Complete sequence of plasmid5 of Acidobacterium sp. MP5ACTX9.</title>
        <authorList>
            <consortium name="US DOE Joint Genome Institute"/>
            <person name="Lucas S."/>
            <person name="Copeland A."/>
            <person name="Lapidus A."/>
            <person name="Cheng J.-F."/>
            <person name="Goodwin L."/>
            <person name="Pitluck S."/>
            <person name="Teshima H."/>
            <person name="Detter J.C."/>
            <person name="Han C."/>
            <person name="Tapia R."/>
            <person name="Land M."/>
            <person name="Hauser L."/>
            <person name="Kyrpides N."/>
            <person name="Ivanova N."/>
            <person name="Ovchinnikova G."/>
            <person name="Pagani I."/>
            <person name="Rawat S.R."/>
            <person name="Mannisto M."/>
            <person name="Haggblom M.M."/>
            <person name="Woyke T."/>
        </authorList>
    </citation>
    <scope>NUCLEOTIDE SEQUENCE [LARGE SCALE GENOMIC DNA]</scope>
    <source>
        <strain evidence="2">MP5ACTX9</strain>
        <plasmid evidence="2">Plasmid pACIX905</plasmid>
    </source>
</reference>
<gene>
    <name evidence="1" type="ordered locus">AciX9_4694</name>
</gene>
<dbReference type="HOGENOM" id="CLU_111671_1_0_0"/>
<evidence type="ECO:0000313" key="2">
    <source>
        <dbReference type="Proteomes" id="UP000000343"/>
    </source>
</evidence>
<dbReference type="KEGG" id="acm:AciX9_4694"/>
<sequence>MKQTLKKWFVSSVVLLAGAGFVYGQSTEGKRLMNHATGPFEVKVVPSGHTPSGSEEFGEMSFTKVLSGNMVGTSKGLMLTSSTSSSGAMAYVALETVTASLHGSSGTFVLMHNATTRKGEPEADSLHIVVVPGSGTGALTGITGTLVIQKGAQGNHFYSFEYDLP</sequence>
<dbReference type="InterPro" id="IPR021607">
    <property type="entry name" value="DUF3224"/>
</dbReference>
<keyword evidence="1" id="KW-0614">Plasmid</keyword>
<name>E8X837_GRATM</name>
<proteinExistence type="predicted"/>
<evidence type="ECO:0008006" key="3">
    <source>
        <dbReference type="Google" id="ProtNLM"/>
    </source>
</evidence>
<evidence type="ECO:0000313" key="1">
    <source>
        <dbReference type="EMBL" id="ADW71621.1"/>
    </source>
</evidence>
<dbReference type="Proteomes" id="UP000000343">
    <property type="component" value="Plasmid pACIX905"/>
</dbReference>
<protein>
    <recommendedName>
        <fullName evidence="3">DUF3224 domain-containing protein</fullName>
    </recommendedName>
</protein>
<dbReference type="AlphaFoldDB" id="E8X837"/>
<keyword evidence="2" id="KW-1185">Reference proteome</keyword>
<dbReference type="InterPro" id="IPR023159">
    <property type="entry name" value="SO1590-like_sf"/>
</dbReference>
<accession>E8X837</accession>
<organism evidence="2">
    <name type="scientific">Granulicella tundricola (strain ATCC BAA-1859 / DSM 23138 / MP5ACTX9)</name>
    <dbReference type="NCBI Taxonomy" id="1198114"/>
    <lineage>
        <taxon>Bacteria</taxon>
        <taxon>Pseudomonadati</taxon>
        <taxon>Acidobacteriota</taxon>
        <taxon>Terriglobia</taxon>
        <taxon>Terriglobales</taxon>
        <taxon>Acidobacteriaceae</taxon>
        <taxon>Granulicella</taxon>
    </lineage>
</organism>